<organism evidence="1 3">
    <name type="scientific">Paenibacillus pabuli</name>
    <dbReference type="NCBI Taxonomy" id="1472"/>
    <lineage>
        <taxon>Bacteria</taxon>
        <taxon>Bacillati</taxon>
        <taxon>Bacillota</taxon>
        <taxon>Bacilli</taxon>
        <taxon>Bacillales</taxon>
        <taxon>Paenibacillaceae</taxon>
        <taxon>Paenibacillus</taxon>
    </lineage>
</organism>
<name>A0A855XT59_9BACL</name>
<keyword evidence="4" id="KW-1185">Reference proteome</keyword>
<accession>A0A855XT59</accession>
<dbReference type="Proteomes" id="UP000247078">
    <property type="component" value="Unassembled WGS sequence"/>
</dbReference>
<evidence type="ECO:0000313" key="1">
    <source>
        <dbReference type="EMBL" id="PWW38836.1"/>
    </source>
</evidence>
<dbReference type="EMBL" id="QLLI01000013">
    <property type="protein sequence ID" value="RAI89813.1"/>
    <property type="molecule type" value="Genomic_DNA"/>
</dbReference>
<dbReference type="AlphaFoldDB" id="A0A855XT59"/>
<sequence>MMELKLKLKNKNDNRKKRGTVTLQSPLFLMMSDKSLIVRLQHHQ</sequence>
<gene>
    <name evidence="2" type="ORF">DET54_11396</name>
    <name evidence="1" type="ORF">DET56_107238</name>
</gene>
<evidence type="ECO:0000313" key="2">
    <source>
        <dbReference type="EMBL" id="RAI89813.1"/>
    </source>
</evidence>
<dbReference type="Proteomes" id="UP000248827">
    <property type="component" value="Unassembled WGS sequence"/>
</dbReference>
<evidence type="ECO:0000313" key="4">
    <source>
        <dbReference type="Proteomes" id="UP000248827"/>
    </source>
</evidence>
<reference evidence="1 3" key="1">
    <citation type="submission" date="2018-05" db="EMBL/GenBank/DDBJ databases">
        <title>Freshwater and sediment microbial communities from various areas in North America, analyzing microbe dynamics in response to fracking.</title>
        <authorList>
            <person name="Lamendella R."/>
        </authorList>
    </citation>
    <scope>NUCLEOTIDE SEQUENCE [LARGE SCALE GENOMIC DNA]</scope>
    <source>
        <strain evidence="1 3">DB-3</strain>
        <strain evidence="2 4">NG-13</strain>
    </source>
</reference>
<dbReference type="EMBL" id="QGTZ01000007">
    <property type="protein sequence ID" value="PWW38836.1"/>
    <property type="molecule type" value="Genomic_DNA"/>
</dbReference>
<evidence type="ECO:0000313" key="3">
    <source>
        <dbReference type="Proteomes" id="UP000247078"/>
    </source>
</evidence>
<proteinExistence type="predicted"/>
<comment type="caution">
    <text evidence="1">The sequence shown here is derived from an EMBL/GenBank/DDBJ whole genome shotgun (WGS) entry which is preliminary data.</text>
</comment>
<protein>
    <submittedName>
        <fullName evidence="1">Uncharacterized protein</fullName>
    </submittedName>
</protein>